<comment type="caution">
    <text evidence="1">The sequence shown here is derived from an EMBL/GenBank/DDBJ whole genome shotgun (WGS) entry which is preliminary data.</text>
</comment>
<keyword evidence="2" id="KW-1185">Reference proteome</keyword>
<evidence type="ECO:0000313" key="1">
    <source>
        <dbReference type="EMBL" id="MEH8019569.1"/>
    </source>
</evidence>
<reference evidence="1 2" key="1">
    <citation type="journal article" date="2023" name="Ecotoxicol. Environ. Saf.">
        <title>Mercury remediation potential of mercury-resistant strain Rheinheimera metallidurans sp. nov. isolated from a municipal waste dumping site.</title>
        <authorList>
            <person name="Yadav V."/>
            <person name="Manjhi A."/>
            <person name="Vadakedath N."/>
        </authorList>
    </citation>
    <scope>NUCLEOTIDE SEQUENCE [LARGE SCALE GENOMIC DNA]</scope>
    <source>
        <strain evidence="1 2">E-49</strain>
    </source>
</reference>
<dbReference type="RefSeq" id="WP_335737944.1">
    <property type="nucleotide sequence ID" value="NZ_JALAAR010000033.1"/>
</dbReference>
<name>A0ABU8CC60_9GAMM</name>
<protein>
    <submittedName>
        <fullName evidence="1">Uncharacterized protein</fullName>
    </submittedName>
</protein>
<gene>
    <name evidence="1" type="ORF">MN202_20225</name>
</gene>
<accession>A0ABU8CC60</accession>
<proteinExistence type="predicted"/>
<dbReference type="EMBL" id="JALAAR010000033">
    <property type="protein sequence ID" value="MEH8019569.1"/>
    <property type="molecule type" value="Genomic_DNA"/>
</dbReference>
<organism evidence="1 2">
    <name type="scientific">Rheinheimera muenzenbergensis</name>
    <dbReference type="NCBI Taxonomy" id="1193628"/>
    <lineage>
        <taxon>Bacteria</taxon>
        <taxon>Pseudomonadati</taxon>
        <taxon>Pseudomonadota</taxon>
        <taxon>Gammaproteobacteria</taxon>
        <taxon>Chromatiales</taxon>
        <taxon>Chromatiaceae</taxon>
        <taxon>Rheinheimera</taxon>
    </lineage>
</organism>
<dbReference type="Proteomes" id="UP001375382">
    <property type="component" value="Unassembled WGS sequence"/>
</dbReference>
<evidence type="ECO:0000313" key="2">
    <source>
        <dbReference type="Proteomes" id="UP001375382"/>
    </source>
</evidence>
<sequence>MEQKALEQKIKDIISISLWQFEGLPDRITRAFDDLLTTYSCNEVISAINSLMPKLQTEEAKARQGAGNSGMAGEYHMAIGMQLYYLQQCLDLVRKKHLTTQ</sequence>